<evidence type="ECO:0000313" key="3">
    <source>
        <dbReference type="Proteomes" id="UP000315167"/>
    </source>
</evidence>
<dbReference type="RefSeq" id="WP_144899143.1">
    <property type="nucleotide sequence ID" value="NZ_VLKN01000003.1"/>
</dbReference>
<dbReference type="InterPro" id="IPR021279">
    <property type="entry name" value="DUF2721"/>
</dbReference>
<keyword evidence="1" id="KW-1133">Transmembrane helix</keyword>
<organism evidence="2 3">
    <name type="scientific">Luteimonas cucumeris</name>
    <dbReference type="NCBI Taxonomy" id="985012"/>
    <lineage>
        <taxon>Bacteria</taxon>
        <taxon>Pseudomonadati</taxon>
        <taxon>Pseudomonadota</taxon>
        <taxon>Gammaproteobacteria</taxon>
        <taxon>Lysobacterales</taxon>
        <taxon>Lysobacteraceae</taxon>
        <taxon>Luteimonas</taxon>
    </lineage>
</organism>
<dbReference type="Pfam" id="PF11026">
    <property type="entry name" value="DUF2721"/>
    <property type="match status" value="1"/>
</dbReference>
<feature type="transmembrane region" description="Helical" evidence="1">
    <location>
        <begin position="112"/>
        <end position="132"/>
    </location>
</feature>
<gene>
    <name evidence="2" type="ORF">IP90_01675</name>
</gene>
<evidence type="ECO:0000313" key="2">
    <source>
        <dbReference type="EMBL" id="TWI03857.1"/>
    </source>
</evidence>
<keyword evidence="1" id="KW-0472">Membrane</keyword>
<dbReference type="EMBL" id="VLKN01000003">
    <property type="protein sequence ID" value="TWI03857.1"/>
    <property type="molecule type" value="Genomic_DNA"/>
</dbReference>
<reference evidence="2 3" key="1">
    <citation type="journal article" date="2015" name="Stand. Genomic Sci.">
        <title>Genomic Encyclopedia of Bacterial and Archaeal Type Strains, Phase III: the genomes of soil and plant-associated and newly described type strains.</title>
        <authorList>
            <person name="Whitman W.B."/>
            <person name="Woyke T."/>
            <person name="Klenk H.P."/>
            <person name="Zhou Y."/>
            <person name="Lilburn T.G."/>
            <person name="Beck B.J."/>
            <person name="De Vos P."/>
            <person name="Vandamme P."/>
            <person name="Eisen J.A."/>
            <person name="Garrity G."/>
            <person name="Hugenholtz P."/>
            <person name="Kyrpides N.C."/>
        </authorList>
    </citation>
    <scope>NUCLEOTIDE SEQUENCE [LARGE SCALE GENOMIC DNA]</scope>
    <source>
        <strain evidence="2 3">CGMCC 1.10821</strain>
    </source>
</reference>
<protein>
    <submittedName>
        <fullName evidence="2">Uncharacterized protein DUF2721</fullName>
    </submittedName>
</protein>
<name>A0A562L850_9GAMM</name>
<feature type="transmembrane region" description="Helical" evidence="1">
    <location>
        <begin position="12"/>
        <end position="33"/>
    </location>
</feature>
<comment type="caution">
    <text evidence="2">The sequence shown here is derived from an EMBL/GenBank/DDBJ whole genome shotgun (WGS) entry which is preliminary data.</text>
</comment>
<accession>A0A562L850</accession>
<sequence>MPVPAAIDASHYAVVSAMITPAFFLTAASSLLISSNNRLARVVDRMRADIAVLSDTPPGPQRSAQEGRIVIHRRRSYLVLASVRMLYASISAFVGTSIGIAVDALFGYRLDLLPTALAVIGVLLMFAASLCLGREAKLGLRMLDMELDEQLARDHPLPRNH</sequence>
<dbReference type="AlphaFoldDB" id="A0A562L850"/>
<keyword evidence="1" id="KW-0812">Transmembrane</keyword>
<keyword evidence="3" id="KW-1185">Reference proteome</keyword>
<proteinExistence type="predicted"/>
<evidence type="ECO:0000256" key="1">
    <source>
        <dbReference type="SAM" id="Phobius"/>
    </source>
</evidence>
<feature type="transmembrane region" description="Helical" evidence="1">
    <location>
        <begin position="77"/>
        <end position="100"/>
    </location>
</feature>
<dbReference type="Proteomes" id="UP000315167">
    <property type="component" value="Unassembled WGS sequence"/>
</dbReference>
<dbReference type="OrthoDB" id="5985965at2"/>